<organism evidence="2 3">
    <name type="scientific">Jaminaea rosea</name>
    <dbReference type="NCBI Taxonomy" id="1569628"/>
    <lineage>
        <taxon>Eukaryota</taxon>
        <taxon>Fungi</taxon>
        <taxon>Dikarya</taxon>
        <taxon>Basidiomycota</taxon>
        <taxon>Ustilaginomycotina</taxon>
        <taxon>Exobasidiomycetes</taxon>
        <taxon>Microstromatales</taxon>
        <taxon>Microstromatales incertae sedis</taxon>
        <taxon>Jaminaea</taxon>
    </lineage>
</organism>
<reference evidence="2 3" key="1">
    <citation type="journal article" date="2018" name="Mol. Biol. Evol.">
        <title>Broad Genomic Sampling Reveals a Smut Pathogenic Ancestry of the Fungal Clade Ustilaginomycotina.</title>
        <authorList>
            <person name="Kijpornyongpan T."/>
            <person name="Mondo S.J."/>
            <person name="Barry K."/>
            <person name="Sandor L."/>
            <person name="Lee J."/>
            <person name="Lipzen A."/>
            <person name="Pangilinan J."/>
            <person name="LaButti K."/>
            <person name="Hainaut M."/>
            <person name="Henrissat B."/>
            <person name="Grigoriev I.V."/>
            <person name="Spatafora J.W."/>
            <person name="Aime M.C."/>
        </authorList>
    </citation>
    <scope>NUCLEOTIDE SEQUENCE [LARGE SCALE GENOMIC DNA]</scope>
    <source>
        <strain evidence="2 3">MCA 5214</strain>
    </source>
</reference>
<keyword evidence="3" id="KW-1185">Reference proteome</keyword>
<dbReference type="GeneID" id="37025216"/>
<protein>
    <submittedName>
        <fullName evidence="2">Uncharacterized protein</fullName>
    </submittedName>
</protein>
<feature type="region of interest" description="Disordered" evidence="1">
    <location>
        <begin position="1"/>
        <end position="24"/>
    </location>
</feature>
<feature type="compositionally biased region" description="Basic residues" evidence="1">
    <location>
        <begin position="249"/>
        <end position="258"/>
    </location>
</feature>
<dbReference type="Proteomes" id="UP000245884">
    <property type="component" value="Unassembled WGS sequence"/>
</dbReference>
<dbReference type="EMBL" id="KZ819664">
    <property type="protein sequence ID" value="PWN28893.1"/>
    <property type="molecule type" value="Genomic_DNA"/>
</dbReference>
<sequence length="258" mass="27084">MPSIESSSVETGPRNMKLLSSETGSVTHPHLTLKSYYCVPLPSSLLPTEHFSFPLTPLSVIPVSGGLSLTMSRAQQHYTVPIGGAPFVHPQLSQLSTSPPHYHSTVAASTSSSFSSSSPSSSSSLASSPSSAQGSGSSGSPTSSYWADSQHHDASVPPTAHEAAVLYSRQLHRHTAFMWESERLNIEKARLEGRDSPSSKSPKAGGSGGAPLHHRQEPANAGSSGSKTWDFLLGRSRSRKETGGARSGAGHKRNASLS</sequence>
<feature type="compositionally biased region" description="Low complexity" evidence="1">
    <location>
        <begin position="104"/>
        <end position="144"/>
    </location>
</feature>
<name>A0A316UYB7_9BASI</name>
<feature type="compositionally biased region" description="Polar residues" evidence="1">
    <location>
        <begin position="1"/>
        <end position="10"/>
    </location>
</feature>
<evidence type="ECO:0000256" key="1">
    <source>
        <dbReference type="SAM" id="MobiDB-lite"/>
    </source>
</evidence>
<feature type="region of interest" description="Disordered" evidence="1">
    <location>
        <begin position="91"/>
        <end position="158"/>
    </location>
</feature>
<gene>
    <name evidence="2" type="ORF">BDZ90DRAFT_133764</name>
</gene>
<accession>A0A316UYB7</accession>
<dbReference type="RefSeq" id="XP_025363505.1">
    <property type="nucleotide sequence ID" value="XM_025503393.1"/>
</dbReference>
<proteinExistence type="predicted"/>
<dbReference type="AlphaFoldDB" id="A0A316UYB7"/>
<feature type="region of interest" description="Disordered" evidence="1">
    <location>
        <begin position="191"/>
        <end position="258"/>
    </location>
</feature>
<evidence type="ECO:0000313" key="3">
    <source>
        <dbReference type="Proteomes" id="UP000245884"/>
    </source>
</evidence>
<evidence type="ECO:0000313" key="2">
    <source>
        <dbReference type="EMBL" id="PWN28893.1"/>
    </source>
</evidence>